<reference evidence="1 2" key="1">
    <citation type="journal article" date="2021" name="Front. Genet.">
        <title>Chromosome-Level Genome Assembly Reveals Significant Gene Expansion in the Toll and IMD Signaling Pathways of Dendrolimus kikuchii.</title>
        <authorList>
            <person name="Zhou J."/>
            <person name="Wu P."/>
            <person name="Xiong Z."/>
            <person name="Liu N."/>
            <person name="Zhao N."/>
            <person name="Ji M."/>
            <person name="Qiu Y."/>
            <person name="Yang B."/>
        </authorList>
    </citation>
    <scope>NUCLEOTIDE SEQUENCE [LARGE SCALE GENOMIC DNA]</scope>
    <source>
        <strain evidence="1">Ann1</strain>
    </source>
</reference>
<evidence type="ECO:0000313" key="2">
    <source>
        <dbReference type="Proteomes" id="UP000824533"/>
    </source>
</evidence>
<protein>
    <submittedName>
        <fullName evidence="1">Uncharacterized protein</fullName>
    </submittedName>
</protein>
<gene>
    <name evidence="1" type="ORF">K1T71_013433</name>
</gene>
<name>A0ACC1CGN7_9NEOP</name>
<evidence type="ECO:0000313" key="1">
    <source>
        <dbReference type="EMBL" id="KAJ0170661.1"/>
    </source>
</evidence>
<accession>A0ACC1CGN7</accession>
<dbReference type="EMBL" id="CM034412">
    <property type="protein sequence ID" value="KAJ0170661.1"/>
    <property type="molecule type" value="Genomic_DNA"/>
</dbReference>
<keyword evidence="2" id="KW-1185">Reference proteome</keyword>
<organism evidence="1 2">
    <name type="scientific">Dendrolimus kikuchii</name>
    <dbReference type="NCBI Taxonomy" id="765133"/>
    <lineage>
        <taxon>Eukaryota</taxon>
        <taxon>Metazoa</taxon>
        <taxon>Ecdysozoa</taxon>
        <taxon>Arthropoda</taxon>
        <taxon>Hexapoda</taxon>
        <taxon>Insecta</taxon>
        <taxon>Pterygota</taxon>
        <taxon>Neoptera</taxon>
        <taxon>Endopterygota</taxon>
        <taxon>Lepidoptera</taxon>
        <taxon>Glossata</taxon>
        <taxon>Ditrysia</taxon>
        <taxon>Bombycoidea</taxon>
        <taxon>Lasiocampidae</taxon>
        <taxon>Dendrolimus</taxon>
    </lineage>
</organism>
<comment type="caution">
    <text evidence="1">The sequence shown here is derived from an EMBL/GenBank/DDBJ whole genome shotgun (WGS) entry which is preliminary data.</text>
</comment>
<dbReference type="Proteomes" id="UP000824533">
    <property type="component" value="Linkage Group LG26"/>
</dbReference>
<proteinExistence type="predicted"/>
<sequence>MSDDDEFDELPPISVNSLRDECMFAMPTAEELASQRAREERVERALRDGCAGAEGAPRGDSSESEGEEALAAAVDALLVEPGGSARRRLSARDLLAEMMAALPRPHPPFLEEFHDTVSELQAPAARAMVYELAVSVGELVALEEEPWSEEETTGVGLWLCAALAWSAPPVPRLRVARALRTLLADRCDAAQAHALGAACCAAFADTRTRLALCDAVAGAVVGADHFADALLGAALADALHLQQPIAREGLEELVSRQWRTLEEGARLAALRPLGRAMARGWLRGGVPGALAPPAAAVPAHHSLDRLEVAPKVSKLRCLFAAGGT</sequence>